<feature type="chain" id="PRO_5042106256" evidence="2">
    <location>
        <begin position="27"/>
        <end position="397"/>
    </location>
</feature>
<organism evidence="3 4">
    <name type="scientific">Meripilus lineatus</name>
    <dbReference type="NCBI Taxonomy" id="2056292"/>
    <lineage>
        <taxon>Eukaryota</taxon>
        <taxon>Fungi</taxon>
        <taxon>Dikarya</taxon>
        <taxon>Basidiomycota</taxon>
        <taxon>Agaricomycotina</taxon>
        <taxon>Agaricomycetes</taxon>
        <taxon>Polyporales</taxon>
        <taxon>Meripilaceae</taxon>
        <taxon>Meripilus</taxon>
    </lineage>
</organism>
<sequence>MSSTSGRIIAIFALIVFSHLVSPADNENPTSVQGSDSDVVKHQTLYFDDGDIVIICPFREKGKGYQHFCVDKIVLSRQAPLFEKETSSSRGVGFDEEESSEGSGGDEEESPEGDECDEEESSGGITKVRICEDAEDMGGFLKALYEPLSLTYKKFSPKTAPQIKGILKLATKYGARSIREILIRVLKEDWWTTYEEWERRRDYQNRTMMAAGVYGDLDTILPEPASCYRLAVEFDIPSIQFSTLYALACIPLCNDRGTVRREPDGQLAKDVGQRKHSTVDWKLLDRDDLFKVGKARQILARKIVALPRGLNSKGLRNEFLGPCTLRRCGGILGGLDIHKVSPCVVTEEPDLLLEWRAIHAELSSDPKLCFACSMSLDNYTDKLWTQLEDDFNEILRG</sequence>
<protein>
    <submittedName>
        <fullName evidence="3">Uncharacterized protein</fullName>
    </submittedName>
</protein>
<feature type="region of interest" description="Disordered" evidence="1">
    <location>
        <begin position="86"/>
        <end position="127"/>
    </location>
</feature>
<feature type="compositionally biased region" description="Acidic residues" evidence="1">
    <location>
        <begin position="94"/>
        <end position="121"/>
    </location>
</feature>
<evidence type="ECO:0000313" key="4">
    <source>
        <dbReference type="Proteomes" id="UP001212997"/>
    </source>
</evidence>
<evidence type="ECO:0000256" key="2">
    <source>
        <dbReference type="SAM" id="SignalP"/>
    </source>
</evidence>
<name>A0AAD5V6N2_9APHY</name>
<dbReference type="Proteomes" id="UP001212997">
    <property type="component" value="Unassembled WGS sequence"/>
</dbReference>
<gene>
    <name evidence="3" type="ORF">NLI96_g4417</name>
</gene>
<comment type="caution">
    <text evidence="3">The sequence shown here is derived from an EMBL/GenBank/DDBJ whole genome shotgun (WGS) entry which is preliminary data.</text>
</comment>
<keyword evidence="2" id="KW-0732">Signal</keyword>
<keyword evidence="4" id="KW-1185">Reference proteome</keyword>
<evidence type="ECO:0000256" key="1">
    <source>
        <dbReference type="SAM" id="MobiDB-lite"/>
    </source>
</evidence>
<dbReference type="AlphaFoldDB" id="A0AAD5V6N2"/>
<feature type="signal peptide" evidence="2">
    <location>
        <begin position="1"/>
        <end position="26"/>
    </location>
</feature>
<evidence type="ECO:0000313" key="3">
    <source>
        <dbReference type="EMBL" id="KAJ3486199.1"/>
    </source>
</evidence>
<proteinExistence type="predicted"/>
<reference evidence="3" key="1">
    <citation type="submission" date="2022-07" db="EMBL/GenBank/DDBJ databases">
        <title>Genome Sequence of Physisporinus lineatus.</title>
        <authorList>
            <person name="Buettner E."/>
        </authorList>
    </citation>
    <scope>NUCLEOTIDE SEQUENCE</scope>
    <source>
        <strain evidence="3">VT162</strain>
    </source>
</reference>
<accession>A0AAD5V6N2</accession>
<dbReference type="EMBL" id="JANAWD010000129">
    <property type="protein sequence ID" value="KAJ3486199.1"/>
    <property type="molecule type" value="Genomic_DNA"/>
</dbReference>